<dbReference type="RefSeq" id="WP_183312982.1">
    <property type="nucleotide sequence ID" value="NZ_JACHXQ010000001.1"/>
</dbReference>
<evidence type="ECO:0000256" key="1">
    <source>
        <dbReference type="SAM" id="MobiDB-lite"/>
    </source>
</evidence>
<dbReference type="InterPro" id="IPR006311">
    <property type="entry name" value="TAT_signal"/>
</dbReference>
<name>A0A7W5GXP5_9GAMM</name>
<protein>
    <submittedName>
        <fullName evidence="2">Putative spore protein YtfJ</fullName>
    </submittedName>
</protein>
<organism evidence="2 3">
    <name type="scientific">Halomonas fontilapidosi</name>
    <dbReference type="NCBI Taxonomy" id="616675"/>
    <lineage>
        <taxon>Bacteria</taxon>
        <taxon>Pseudomonadati</taxon>
        <taxon>Pseudomonadota</taxon>
        <taxon>Gammaproteobacteria</taxon>
        <taxon>Oceanospirillales</taxon>
        <taxon>Halomonadaceae</taxon>
        <taxon>Halomonas</taxon>
    </lineage>
</organism>
<reference evidence="2 3" key="1">
    <citation type="submission" date="2020-08" db="EMBL/GenBank/DDBJ databases">
        <title>Genomic Encyclopedia of Type Strains, Phase III (KMG-III): the genomes of soil and plant-associated and newly described type strains.</title>
        <authorList>
            <person name="Whitman W."/>
        </authorList>
    </citation>
    <scope>NUCLEOTIDE SEQUENCE [LARGE SCALE GENOMIC DNA]</scope>
    <source>
        <strain evidence="2 3">CECT 7341</strain>
    </source>
</reference>
<dbReference type="EMBL" id="JACHXQ010000001">
    <property type="protein sequence ID" value="MBB3182599.1"/>
    <property type="molecule type" value="Genomic_DNA"/>
</dbReference>
<gene>
    <name evidence="2" type="ORF">FHR95_000123</name>
</gene>
<feature type="region of interest" description="Disordered" evidence="1">
    <location>
        <begin position="47"/>
        <end position="130"/>
    </location>
</feature>
<dbReference type="Proteomes" id="UP000563050">
    <property type="component" value="Unassembled WGS sequence"/>
</dbReference>
<dbReference type="AlphaFoldDB" id="A0A7W5GXP5"/>
<keyword evidence="3" id="KW-1185">Reference proteome</keyword>
<evidence type="ECO:0000313" key="3">
    <source>
        <dbReference type="Proteomes" id="UP000563050"/>
    </source>
</evidence>
<proteinExistence type="predicted"/>
<feature type="compositionally biased region" description="Gly residues" evidence="1">
    <location>
        <begin position="92"/>
        <end position="128"/>
    </location>
</feature>
<evidence type="ECO:0000313" key="2">
    <source>
        <dbReference type="EMBL" id="MBB3182599.1"/>
    </source>
</evidence>
<dbReference type="PROSITE" id="PS51318">
    <property type="entry name" value="TAT"/>
    <property type="match status" value="1"/>
</dbReference>
<feature type="compositionally biased region" description="Gly residues" evidence="1">
    <location>
        <begin position="64"/>
        <end position="76"/>
    </location>
</feature>
<comment type="caution">
    <text evidence="2">The sequence shown here is derived from an EMBL/GenBank/DDBJ whole genome shotgun (WGS) entry which is preliminary data.</text>
</comment>
<feature type="compositionally biased region" description="Basic and acidic residues" evidence="1">
    <location>
        <begin position="79"/>
        <end position="88"/>
    </location>
</feature>
<sequence>MSTQYKTITRRRLATLAGTALLPLAAVIGLAPVSADASFLIDKAEAQQGQGHGGGRDDLLNIGRGKGNGFGAGGQGRSAESDIFRDDAAGGPPEGKGQSQGGSGSDRGGQPDGAGGGGGPDSGKGGDYGDIVIILRNDDGTPVLDDNGNVQPCLDAACEEVIQLVQAEDGKYEIPAEYADQVIPVEFGRLNVARSPSSVTDHSLAELLSKMDGVEITAETLAEMTDTSGRLITPDGATIDSPLENLAFYIALLEATNEDPVDGLYTLSISTNPHGDEPAESYSMTVDADIVLTLAASALAAGSDKYGDLTIDEVMGISSFLGVADELAALVSSETYSYSPDDLYGGVTVTVLEEVVIDGTTYYQQTEVNLLDEVVFNTVPTIEDNGYGIDTFTQQADDSVQVLEYVHDFGLESE</sequence>
<accession>A0A7W5GXP5</accession>